<organism evidence="1 2">
    <name type="scientific">Hydrogenibacillus schlegelii</name>
    <name type="common">Bacillus schlegelii</name>
    <dbReference type="NCBI Taxonomy" id="1484"/>
    <lineage>
        <taxon>Bacteria</taxon>
        <taxon>Bacillati</taxon>
        <taxon>Bacillota</taxon>
        <taxon>Bacilli</taxon>
        <taxon>Bacillales</taxon>
        <taxon>Bacillales Family X. Incertae Sedis</taxon>
        <taxon>Hydrogenibacillus</taxon>
    </lineage>
</organism>
<dbReference type="AlphaFoldDB" id="A0A179IQU3"/>
<comment type="caution">
    <text evidence="1">The sequence shown here is derived from an EMBL/GenBank/DDBJ whole genome shotgun (WGS) entry which is preliminary data.</text>
</comment>
<evidence type="ECO:0000313" key="1">
    <source>
        <dbReference type="EMBL" id="OAR03824.1"/>
    </source>
</evidence>
<evidence type="ECO:0000313" key="2">
    <source>
        <dbReference type="Proteomes" id="UP000243024"/>
    </source>
</evidence>
<accession>A0A179IQU3</accession>
<protein>
    <submittedName>
        <fullName evidence="1">Uncharacterized protein</fullName>
    </submittedName>
</protein>
<proteinExistence type="predicted"/>
<sequence length="275" mass="30269">MRPTITMFAALYGELELHPWYDPLVATEDAYSLFYARSSAMGWLAGAREHTSGGLWHMNDAGLDLDFRSSPARIAWFQVALAEPVPVPADRPLPLQPFLSCAGDVVARMGKMRLKAVQVVLPVHSLDAPAGASSRLDAVGALLQATGWFADCASRFRTEVRITLEGGQDSTLPSAAPEMLQWMQGIKQDVFTCDSHSLVDEDAVHLEPGIPNHLWLGPSRHRVTFRGTLSEWSLDALGWLAAFLAEASRRQGISTPLILTATRTKEPVNRVDRRR</sequence>
<dbReference type="EMBL" id="JXBB01000035">
    <property type="protein sequence ID" value="OAR03824.1"/>
    <property type="molecule type" value="Genomic_DNA"/>
</dbReference>
<dbReference type="OrthoDB" id="3617561at2"/>
<reference evidence="1 2" key="1">
    <citation type="submission" date="2015-09" db="EMBL/GenBank/DDBJ databases">
        <title>Draft genome sequence of Hydrogenibacillus schlegelii DSM 2000.</title>
        <authorList>
            <person name="Hemp J."/>
        </authorList>
    </citation>
    <scope>NUCLEOTIDE SEQUENCE [LARGE SCALE GENOMIC DNA]</scope>
    <source>
        <strain evidence="1 2">MA 48</strain>
    </source>
</reference>
<dbReference type="Proteomes" id="UP000243024">
    <property type="component" value="Unassembled WGS sequence"/>
</dbReference>
<gene>
    <name evidence="1" type="ORF">SA87_12145</name>
</gene>
<keyword evidence="2" id="KW-1185">Reference proteome</keyword>
<name>A0A179IQU3_HYDSH</name>